<reference evidence="1" key="1">
    <citation type="submission" date="2020-08" db="EMBL/GenBank/DDBJ databases">
        <title>Genome sequencing and assembly of the red palm weevil Rhynchophorus ferrugineus.</title>
        <authorList>
            <person name="Dias G.B."/>
            <person name="Bergman C.M."/>
            <person name="Manee M."/>
        </authorList>
    </citation>
    <scope>NUCLEOTIDE SEQUENCE</scope>
    <source>
        <strain evidence="1">AA-2017</strain>
        <tissue evidence="1">Whole larva</tissue>
    </source>
</reference>
<evidence type="ECO:0000313" key="2">
    <source>
        <dbReference type="Proteomes" id="UP000625711"/>
    </source>
</evidence>
<dbReference type="Proteomes" id="UP000625711">
    <property type="component" value="Unassembled WGS sequence"/>
</dbReference>
<comment type="caution">
    <text evidence="1">The sequence shown here is derived from an EMBL/GenBank/DDBJ whole genome shotgun (WGS) entry which is preliminary data.</text>
</comment>
<proteinExistence type="predicted"/>
<organism evidence="1 2">
    <name type="scientific">Rhynchophorus ferrugineus</name>
    <name type="common">Red palm weevil</name>
    <name type="synonym">Curculio ferrugineus</name>
    <dbReference type="NCBI Taxonomy" id="354439"/>
    <lineage>
        <taxon>Eukaryota</taxon>
        <taxon>Metazoa</taxon>
        <taxon>Ecdysozoa</taxon>
        <taxon>Arthropoda</taxon>
        <taxon>Hexapoda</taxon>
        <taxon>Insecta</taxon>
        <taxon>Pterygota</taxon>
        <taxon>Neoptera</taxon>
        <taxon>Endopterygota</taxon>
        <taxon>Coleoptera</taxon>
        <taxon>Polyphaga</taxon>
        <taxon>Cucujiformia</taxon>
        <taxon>Curculionidae</taxon>
        <taxon>Dryophthorinae</taxon>
        <taxon>Rhynchophorus</taxon>
    </lineage>
</organism>
<gene>
    <name evidence="1" type="ORF">GWI33_016608</name>
</gene>
<evidence type="ECO:0000313" key="1">
    <source>
        <dbReference type="EMBL" id="KAF7270413.1"/>
    </source>
</evidence>
<accession>A0A834I0X3</accession>
<dbReference type="EMBL" id="JAACXV010014096">
    <property type="protein sequence ID" value="KAF7270413.1"/>
    <property type="molecule type" value="Genomic_DNA"/>
</dbReference>
<protein>
    <submittedName>
        <fullName evidence="1">Uncharacterized protein</fullName>
    </submittedName>
</protein>
<dbReference type="AlphaFoldDB" id="A0A834I0X3"/>
<name>A0A834I0X3_RHYFE</name>
<keyword evidence="2" id="KW-1185">Reference proteome</keyword>
<sequence length="127" mass="14587">MPPTVENSVAQSVSVRLYPRPDPVTSSRATLIHIRIYTRLYYITIRPSTVGQTEWKATENGENLRETTGAAAVLILKYFREKLIVFSCFVFDVRDTDGAYVGRLPHRLSSRGRDDEKKWIFSRGYSK</sequence>